<evidence type="ECO:0000313" key="1">
    <source>
        <dbReference type="EMBL" id="MDG5974500.1"/>
    </source>
</evidence>
<dbReference type="EMBL" id="AOGK01000003">
    <property type="protein sequence ID" value="MDG5974500.1"/>
    <property type="molecule type" value="Genomic_DNA"/>
</dbReference>
<reference evidence="1" key="1">
    <citation type="submission" date="2013-01" db="EMBL/GenBank/DDBJ databases">
        <title>Genome draft of Hydrogenophaga taeniospiralis 2K1.</title>
        <authorList>
            <person name="Gomila M."/>
            <person name="Lalucat J."/>
        </authorList>
    </citation>
    <scope>NUCLEOTIDE SEQUENCE</scope>
    <source>
        <strain evidence="1">CCUG 15921</strain>
    </source>
</reference>
<dbReference type="Proteomes" id="UP001152876">
    <property type="component" value="Unassembled WGS sequence"/>
</dbReference>
<dbReference type="AlphaFoldDB" id="A0A9X4NND7"/>
<sequence>MTVIVAGKLIQKSESLSELARQTLTYIDGGPQWLAWALPNPMVCYEVADETTLLAEVQQGLHASPMALLPGLGLWVSPVKLMSLGSANLRTLGQAETGDTSAAVVQQTQRIMADHHLVDAQQLRSASEFLQDLGVAEASVFQALDFNDRVALHALAAAAMGQDGDNPAQLRQEAAAFGVQQARTVPEFCDYYQVYLAHSKKMNALGGTAATRGQLCSQAVQTLLPLAFGAMECPQLPDRLPSPAEVEQCLRNWLARGHTLGFSRLSQAVLQMVTQTIFSNETGADARRLFDLYLSTAQAFLGGNRLKESRLGQDGASLTFTLQNDTQQAVLHVSADRLLSLRKFGSWAAPDAASGLPSSPSTSTPE</sequence>
<keyword evidence="2" id="KW-1185">Reference proteome</keyword>
<proteinExistence type="predicted"/>
<evidence type="ECO:0000313" key="2">
    <source>
        <dbReference type="Proteomes" id="UP001152876"/>
    </source>
</evidence>
<gene>
    <name evidence="1" type="ORF">H010_04507</name>
</gene>
<dbReference type="RefSeq" id="WP_068173305.1">
    <property type="nucleotide sequence ID" value="NZ_AOGK01000003.1"/>
</dbReference>
<protein>
    <submittedName>
        <fullName evidence="1">Uncharacterized protein</fullName>
    </submittedName>
</protein>
<name>A0A9X4NND7_9BURK</name>
<accession>A0A9X4NND7</accession>
<dbReference type="OrthoDB" id="7188532at2"/>
<organism evidence="1 2">
    <name type="scientific">Hydrogenophaga taeniospiralis CCUG 15921</name>
    <dbReference type="NCBI Taxonomy" id="1281780"/>
    <lineage>
        <taxon>Bacteria</taxon>
        <taxon>Pseudomonadati</taxon>
        <taxon>Pseudomonadota</taxon>
        <taxon>Betaproteobacteria</taxon>
        <taxon>Burkholderiales</taxon>
        <taxon>Comamonadaceae</taxon>
        <taxon>Hydrogenophaga</taxon>
    </lineage>
</organism>
<comment type="caution">
    <text evidence="1">The sequence shown here is derived from an EMBL/GenBank/DDBJ whole genome shotgun (WGS) entry which is preliminary data.</text>
</comment>